<gene>
    <name evidence="2" type="ORF">TrLO_g5320</name>
</gene>
<dbReference type="Gene3D" id="3.40.50.720">
    <property type="entry name" value="NAD(P)-binding Rossmann-like Domain"/>
    <property type="match status" value="1"/>
</dbReference>
<dbReference type="Proteomes" id="UP001165122">
    <property type="component" value="Unassembled WGS sequence"/>
</dbReference>
<dbReference type="SUPFAM" id="SSF51735">
    <property type="entry name" value="NAD(P)-binding Rossmann-fold domains"/>
    <property type="match status" value="1"/>
</dbReference>
<proteinExistence type="predicted"/>
<dbReference type="AlphaFoldDB" id="A0A9W7FQ65"/>
<protein>
    <submittedName>
        <fullName evidence="2">Uncharacterized protein</fullName>
    </submittedName>
</protein>
<organism evidence="2 3">
    <name type="scientific">Triparma laevis f. longispina</name>
    <dbReference type="NCBI Taxonomy" id="1714387"/>
    <lineage>
        <taxon>Eukaryota</taxon>
        <taxon>Sar</taxon>
        <taxon>Stramenopiles</taxon>
        <taxon>Ochrophyta</taxon>
        <taxon>Bolidophyceae</taxon>
        <taxon>Parmales</taxon>
        <taxon>Triparmaceae</taxon>
        <taxon>Triparma</taxon>
    </lineage>
</organism>
<evidence type="ECO:0000313" key="3">
    <source>
        <dbReference type="Proteomes" id="UP001165122"/>
    </source>
</evidence>
<evidence type="ECO:0000256" key="1">
    <source>
        <dbReference type="SAM" id="SignalP"/>
    </source>
</evidence>
<dbReference type="OrthoDB" id="419598at2759"/>
<keyword evidence="1" id="KW-0732">Signal</keyword>
<dbReference type="InterPro" id="IPR036291">
    <property type="entry name" value="NAD(P)-bd_dom_sf"/>
</dbReference>
<name>A0A9W7FQ65_9STRA</name>
<feature type="signal peptide" evidence="1">
    <location>
        <begin position="1"/>
        <end position="16"/>
    </location>
</feature>
<comment type="caution">
    <text evidence="2">The sequence shown here is derived from an EMBL/GenBank/DDBJ whole genome shotgun (WGS) entry which is preliminary data.</text>
</comment>
<keyword evidence="3" id="KW-1185">Reference proteome</keyword>
<evidence type="ECO:0000313" key="2">
    <source>
        <dbReference type="EMBL" id="GMI16155.1"/>
    </source>
</evidence>
<feature type="chain" id="PRO_5040906753" evidence="1">
    <location>
        <begin position="17"/>
        <end position="334"/>
    </location>
</feature>
<reference evidence="3" key="1">
    <citation type="journal article" date="2023" name="Commun. Biol.">
        <title>Genome analysis of Parmales, the sister group of diatoms, reveals the evolutionary specialization of diatoms from phago-mixotrophs to photoautotrophs.</title>
        <authorList>
            <person name="Ban H."/>
            <person name="Sato S."/>
            <person name="Yoshikawa S."/>
            <person name="Yamada K."/>
            <person name="Nakamura Y."/>
            <person name="Ichinomiya M."/>
            <person name="Sato N."/>
            <person name="Blanc-Mathieu R."/>
            <person name="Endo H."/>
            <person name="Kuwata A."/>
            <person name="Ogata H."/>
        </authorList>
    </citation>
    <scope>NUCLEOTIDE SEQUENCE [LARGE SCALE GENOMIC DNA]</scope>
    <source>
        <strain evidence="3">NIES 3700</strain>
    </source>
</reference>
<accession>A0A9W7FQ65</accession>
<dbReference type="EMBL" id="BRXW01000245">
    <property type="protein sequence ID" value="GMI16155.1"/>
    <property type="molecule type" value="Genomic_DNA"/>
</dbReference>
<sequence length="334" mass="37075">MKLLLILSLVLAPSAAWHALIVQNKGGGHGELGYQLSKMIAAEGHTCTLLQDTACKQTSEPFSSYSTLPSSISVVPHDFTSPYTPTETYDYVWDNYSSDPTSPLTSSLLDHFKSRSLKRYNYVSSAGIYDPPEGFGSDTCGPLSESFSVNDSKGQTKVELALKNSDIPTFCFRPQYIYGEKQNKYVYLDYYFDRICNDLPVPIPGSGLQLASLTNSVSVASLLFSGSSPSETPFSVFNCGTSNIHTYNDVALMIGKVVGKSVEIVNDIKGKGGFPFRPNNFYVMPDKVKEELKWEELPTDLEGDLKWYYEDWKERREGKEVDLEKDKEAMGVAA</sequence>